<dbReference type="Pfam" id="PF01408">
    <property type="entry name" value="GFO_IDH_MocA"/>
    <property type="match status" value="1"/>
</dbReference>
<feature type="domain" description="Gfo/Idh/MocA-like oxidoreductase N-terminal" evidence="1">
    <location>
        <begin position="3"/>
        <end position="117"/>
    </location>
</feature>
<dbReference type="PANTHER" id="PTHR43377:SF1">
    <property type="entry name" value="BILIVERDIN REDUCTASE A"/>
    <property type="match status" value="1"/>
</dbReference>
<dbReference type="GO" id="GO:0000166">
    <property type="term" value="F:nucleotide binding"/>
    <property type="evidence" value="ECO:0007669"/>
    <property type="project" value="InterPro"/>
</dbReference>
<dbReference type="PANTHER" id="PTHR43377">
    <property type="entry name" value="BILIVERDIN REDUCTASE A"/>
    <property type="match status" value="1"/>
</dbReference>
<dbReference type="InterPro" id="IPR051450">
    <property type="entry name" value="Gfo/Idh/MocA_Oxidoreductases"/>
</dbReference>
<dbReference type="InterPro" id="IPR036291">
    <property type="entry name" value="NAD(P)-bd_dom_sf"/>
</dbReference>
<evidence type="ECO:0000313" key="4">
    <source>
        <dbReference type="Proteomes" id="UP000249458"/>
    </source>
</evidence>
<organism evidence="3 4">
    <name type="scientific">Legionella quinlivanii</name>
    <dbReference type="NCBI Taxonomy" id="45073"/>
    <lineage>
        <taxon>Bacteria</taxon>
        <taxon>Pseudomonadati</taxon>
        <taxon>Pseudomonadota</taxon>
        <taxon>Gammaproteobacteria</taxon>
        <taxon>Legionellales</taxon>
        <taxon>Legionellaceae</taxon>
        <taxon>Legionella</taxon>
    </lineage>
</organism>
<dbReference type="RefSeq" id="WP_112218103.1">
    <property type="nucleotide sequence ID" value="NZ_MVJN01000001.1"/>
</dbReference>
<name>A0A364LN39_9GAMM</name>
<protein>
    <submittedName>
        <fullName evidence="3">Uncharacterized protein</fullName>
    </submittedName>
</protein>
<dbReference type="InterPro" id="IPR055170">
    <property type="entry name" value="GFO_IDH_MocA-like_dom"/>
</dbReference>
<dbReference type="EMBL" id="MVJN01000001">
    <property type="protein sequence ID" value="RAP38461.1"/>
    <property type="molecule type" value="Genomic_DNA"/>
</dbReference>
<dbReference type="Proteomes" id="UP000249458">
    <property type="component" value="Unassembled WGS sequence"/>
</dbReference>
<dbReference type="Gene3D" id="3.40.50.720">
    <property type="entry name" value="NAD(P)-binding Rossmann-like Domain"/>
    <property type="match status" value="1"/>
</dbReference>
<dbReference type="InterPro" id="IPR000683">
    <property type="entry name" value="Gfo/Idh/MocA-like_OxRdtase_N"/>
</dbReference>
<dbReference type="Gene3D" id="3.30.360.10">
    <property type="entry name" value="Dihydrodipicolinate Reductase, domain 2"/>
    <property type="match status" value="1"/>
</dbReference>
<evidence type="ECO:0000259" key="1">
    <source>
        <dbReference type="Pfam" id="PF01408"/>
    </source>
</evidence>
<gene>
    <name evidence="3" type="ORF">B1207_00810</name>
</gene>
<accession>A0A364LN39</accession>
<dbReference type="Gene3D" id="3.90.550.10">
    <property type="entry name" value="Spore Coat Polysaccharide Biosynthesis Protein SpsA, Chain A"/>
    <property type="match status" value="1"/>
</dbReference>
<evidence type="ECO:0000313" key="3">
    <source>
        <dbReference type="EMBL" id="RAP38461.1"/>
    </source>
</evidence>
<sequence length="858" mass="98891">MYKVFIIGLGKRGLVHAGLLSLRQDVVIVGGYAPSPLTRQNCRERFQFPLFENLEQGLQASEPDIVLIATPPQIRKELLPVLSSIDSIKTLIVEKPLALSIKEGLAISQTCFTKSWKLFIVHQSRYCEEFIAMKEAITAGRLGNLRFIQAACYGNLYHQGSHMIDLIRWFTNEQKIQWVDATGTNDLKQLGSLLKKPFSHQPDPHPGDLWSSITLRLESGIDAYLSCGLLDAQPQQHLDQWRQRRISVVGENGVAHAHLCSHYEEATFLSPEKKTILISPDKYLDSLQLFYDQVLTTNEAQKQVLENYLFTLGALQASLISAKEHRVISVPLDADELIKLDKRLYHQKRKASGKAPLISVILPMETHRGIAEEAILSWTRRQRCDQSLYEVIIVFHKHQQGLVEQITARTGALPNVVCIDAANEIELCHYGATLARGDYLLFTESHCIAEPDAVQQALHFFKVETHDGFYPRTEAICRNSLSQFELKLYNLGVSEFENPDCWAKVTLHAFGIKREVYFAVGGFAHQYNRFAYWIIGADFHQQGYSLGYAPGVGVSHVFVDSFALLDQFLSECTSGEVLFRLAGEQKAHHQSYFGIPKEWEDIQKYNPSLARVVLNKIFILLSAKMKADQLFLKKEVWTLLFYSLLARPYFFWRYNMPRLLSKYCFIFSRKKTPFAWKNFYNYCEQSFVWYRVKFAMEQKKLPIKNRIASQTHSLATIDDVLLYGFHHPESFQGEAFRWSQKMSAIKLFLNHESRSIRIKLLTRVRLIDTASAPVFFIDNERIERFEVNDQGNEIRLRLDKKYFDREEGYWLLILAVPWKTEEIKKSGEKRVLGFPIKEIQLEYQTVSSRNLLKEEICA</sequence>
<evidence type="ECO:0000259" key="2">
    <source>
        <dbReference type="Pfam" id="PF22725"/>
    </source>
</evidence>
<dbReference type="AlphaFoldDB" id="A0A364LN39"/>
<proteinExistence type="predicted"/>
<dbReference type="InterPro" id="IPR029044">
    <property type="entry name" value="Nucleotide-diphossugar_trans"/>
</dbReference>
<dbReference type="Pfam" id="PF22725">
    <property type="entry name" value="GFO_IDH_MocA_C3"/>
    <property type="match status" value="1"/>
</dbReference>
<dbReference type="SUPFAM" id="SSF55347">
    <property type="entry name" value="Glyceraldehyde-3-phosphate dehydrogenase-like, C-terminal domain"/>
    <property type="match status" value="1"/>
</dbReference>
<feature type="domain" description="GFO/IDH/MocA-like oxidoreductase" evidence="2">
    <location>
        <begin position="152"/>
        <end position="255"/>
    </location>
</feature>
<dbReference type="SUPFAM" id="SSF51735">
    <property type="entry name" value="NAD(P)-binding Rossmann-fold domains"/>
    <property type="match status" value="1"/>
</dbReference>
<dbReference type="SUPFAM" id="SSF53448">
    <property type="entry name" value="Nucleotide-diphospho-sugar transferases"/>
    <property type="match status" value="1"/>
</dbReference>
<comment type="caution">
    <text evidence="3">The sequence shown here is derived from an EMBL/GenBank/DDBJ whole genome shotgun (WGS) entry which is preliminary data.</text>
</comment>
<reference evidence="3 4" key="1">
    <citation type="submission" date="2017-02" db="EMBL/GenBank/DDBJ databases">
        <title>Legionella quilivanii strain from human: case report and whole genome sequencing analysis.</title>
        <authorList>
            <person name="Lalancette C."/>
            <person name="Leduc J.-M."/>
            <person name="Levesque S."/>
            <person name="Fournier E."/>
            <person name="Saoud J."/>
            <person name="Faucher S.P."/>
            <person name="Bernard K."/>
            <person name="Martineau C."/>
            <person name="Longtin J."/>
        </authorList>
    </citation>
    <scope>NUCLEOTIDE SEQUENCE [LARGE SCALE GENOMIC DNA]</scope>
    <source>
        <strain evidence="3 4">ID143958</strain>
    </source>
</reference>